<dbReference type="SUPFAM" id="SSF48403">
    <property type="entry name" value="Ankyrin repeat"/>
    <property type="match status" value="1"/>
</dbReference>
<dbReference type="EMBL" id="CAJNOG010000268">
    <property type="protein sequence ID" value="CAF1131311.1"/>
    <property type="molecule type" value="Genomic_DNA"/>
</dbReference>
<evidence type="ECO:0008006" key="3">
    <source>
        <dbReference type="Google" id="ProtNLM"/>
    </source>
</evidence>
<dbReference type="PANTHER" id="PTHR24147:SF53">
    <property type="entry name" value="ANKYRIN REPEAT DOMAIN 26"/>
    <property type="match status" value="1"/>
</dbReference>
<dbReference type="SMART" id="SM00248">
    <property type="entry name" value="ANK"/>
    <property type="match status" value="4"/>
</dbReference>
<dbReference type="PANTHER" id="PTHR24147">
    <property type="entry name" value="ANKYRIN REPEAT DOMAIN 36-RELATED"/>
    <property type="match status" value="1"/>
</dbReference>
<sequence>MYLANISHEQMSCSTYSSLSRTSTNKSKILHKSPNLIQLCMNSDENYACCTMKKLFSTSCHYSLNQCDQFGCNILMYSLRYQRYRLFDILLNEISFDLNIHTKDQENNTILHYAILYGGNNTQIIEKLIEKYKKFAMNIDERNNFGFTPLLLDENDACCTIKKLFSTSCHYSLNLCDQFGCNVLMYSLRYQRYRLFDILLNEISFDLNIHTKDQENNTILHYAILYGGNNTQIIEKLIEKYKKFAMNIDERNNFGFTPLLLGKTISFILDSNGSKRILIG</sequence>
<gene>
    <name evidence="1" type="ORF">JYZ213_LOCUS23034</name>
</gene>
<accession>A0A814RAR6</accession>
<dbReference type="InterPro" id="IPR002110">
    <property type="entry name" value="Ankyrin_rpt"/>
</dbReference>
<dbReference type="InterPro" id="IPR050657">
    <property type="entry name" value="Ankyrin_repeat_domain"/>
</dbReference>
<reference evidence="1" key="1">
    <citation type="submission" date="2021-02" db="EMBL/GenBank/DDBJ databases">
        <authorList>
            <person name="Nowell W R."/>
        </authorList>
    </citation>
    <scope>NUCLEOTIDE SEQUENCE</scope>
</reference>
<protein>
    <recommendedName>
        <fullName evidence="3">Ankyrin repeat protein</fullName>
    </recommendedName>
</protein>
<dbReference type="Gene3D" id="1.25.40.20">
    <property type="entry name" value="Ankyrin repeat-containing domain"/>
    <property type="match status" value="2"/>
</dbReference>
<evidence type="ECO:0000313" key="2">
    <source>
        <dbReference type="Proteomes" id="UP000663845"/>
    </source>
</evidence>
<proteinExistence type="predicted"/>
<evidence type="ECO:0000313" key="1">
    <source>
        <dbReference type="EMBL" id="CAF1131311.1"/>
    </source>
</evidence>
<comment type="caution">
    <text evidence="1">The sequence shown here is derived from an EMBL/GenBank/DDBJ whole genome shotgun (WGS) entry which is preliminary data.</text>
</comment>
<dbReference type="InterPro" id="IPR036770">
    <property type="entry name" value="Ankyrin_rpt-contain_sf"/>
</dbReference>
<dbReference type="AlphaFoldDB" id="A0A814RAR6"/>
<dbReference type="Pfam" id="PF12796">
    <property type="entry name" value="Ank_2"/>
    <property type="match status" value="2"/>
</dbReference>
<name>A0A814RAR6_9BILA</name>
<dbReference type="Proteomes" id="UP000663845">
    <property type="component" value="Unassembled WGS sequence"/>
</dbReference>
<organism evidence="1 2">
    <name type="scientific">Adineta steineri</name>
    <dbReference type="NCBI Taxonomy" id="433720"/>
    <lineage>
        <taxon>Eukaryota</taxon>
        <taxon>Metazoa</taxon>
        <taxon>Spiralia</taxon>
        <taxon>Gnathifera</taxon>
        <taxon>Rotifera</taxon>
        <taxon>Eurotatoria</taxon>
        <taxon>Bdelloidea</taxon>
        <taxon>Adinetida</taxon>
        <taxon>Adinetidae</taxon>
        <taxon>Adineta</taxon>
    </lineage>
</organism>